<sequence length="279" mass="30978">MLARGATAQKYNFGMADFIIDEGLPTEIRFDGRLCSDNSYLQADGGEISLEPETEDIVLKDFSEKNYDYVITGWDGKVTINASAYTLKLMSALFTGTYTGVDKEGNIQWITDAPIGSSMRENAHSIRIHPRQMGDDRSEDIFIYKAVNTSGFNREFDNEQASHEIELAILPKDCADASKPNNYFFIGENPKDFDEKDVYQGYWSSEDVGTNYNKLPLVGDVRDQDDDADVGTDGDPTDTTDNNPTGDVEDPDPDMERKPDEPTDVNVEPGETSADVSAQ</sequence>
<reference evidence="2" key="1">
    <citation type="submission" date="2017-06" db="EMBL/GenBank/DDBJ databases">
        <title>Novel phages from South African skin metaviromes.</title>
        <authorList>
            <person name="van Zyl L.J."/>
            <person name="Abrahams Y."/>
            <person name="Stander E.A."/>
            <person name="Kirby B.M."/>
            <person name="Clavaud C."/>
            <person name="Farcet C."/>
            <person name="Breton L."/>
            <person name="Trindade M.I."/>
        </authorList>
    </citation>
    <scope>NUCLEOTIDE SEQUENCE</scope>
</reference>
<organism evidence="2">
    <name type="scientific">uncultured Caudovirales phage</name>
    <dbReference type="NCBI Taxonomy" id="2100421"/>
    <lineage>
        <taxon>Viruses</taxon>
        <taxon>Duplodnaviria</taxon>
        <taxon>Heunggongvirae</taxon>
        <taxon>Uroviricota</taxon>
        <taxon>Caudoviricetes</taxon>
        <taxon>Peduoviridae</taxon>
        <taxon>Maltschvirus</taxon>
        <taxon>Maltschvirus maltsch</taxon>
    </lineage>
</organism>
<gene>
    <name evidence="2" type="ORF">9S3_15</name>
</gene>
<dbReference type="EMBL" id="MF417888">
    <property type="protein sequence ID" value="ASN69267.1"/>
    <property type="molecule type" value="Genomic_DNA"/>
</dbReference>
<feature type="compositionally biased region" description="Acidic residues" evidence="1">
    <location>
        <begin position="223"/>
        <end position="238"/>
    </location>
</feature>
<accession>A0A2H4J7F5</accession>
<evidence type="ECO:0000313" key="2">
    <source>
        <dbReference type="EMBL" id="ASN69267.1"/>
    </source>
</evidence>
<evidence type="ECO:0000256" key="1">
    <source>
        <dbReference type="SAM" id="MobiDB-lite"/>
    </source>
</evidence>
<protein>
    <submittedName>
        <fullName evidence="2">Uncharacterized protein</fullName>
    </submittedName>
</protein>
<feature type="region of interest" description="Disordered" evidence="1">
    <location>
        <begin position="209"/>
        <end position="279"/>
    </location>
</feature>
<proteinExistence type="predicted"/>
<name>A0A2H4J7F5_9CAUD</name>